<feature type="region of interest" description="Disordered" evidence="1">
    <location>
        <begin position="9"/>
        <end position="39"/>
    </location>
</feature>
<gene>
    <name evidence="2" type="ORF">GCM10011389_06430</name>
</gene>
<accession>A0ABQ1PRJ4</accession>
<reference evidence="3" key="1">
    <citation type="journal article" date="2019" name="Int. J. Syst. Evol. Microbiol.">
        <title>The Global Catalogue of Microorganisms (GCM) 10K type strain sequencing project: providing services to taxonomists for standard genome sequencing and annotation.</title>
        <authorList>
            <consortium name="The Broad Institute Genomics Platform"/>
            <consortium name="The Broad Institute Genome Sequencing Center for Infectious Disease"/>
            <person name="Wu L."/>
            <person name="Ma J."/>
        </authorList>
    </citation>
    <scope>NUCLEOTIDE SEQUENCE [LARGE SCALE GENOMIC DNA]</scope>
    <source>
        <strain evidence="3">CGMCC 1.15353</strain>
    </source>
</reference>
<organism evidence="2 3">
    <name type="scientific">Pontibacillus salipaludis</name>
    <dbReference type="NCBI Taxonomy" id="1697394"/>
    <lineage>
        <taxon>Bacteria</taxon>
        <taxon>Bacillati</taxon>
        <taxon>Bacillota</taxon>
        <taxon>Bacilli</taxon>
        <taxon>Bacillales</taxon>
        <taxon>Bacillaceae</taxon>
        <taxon>Pontibacillus</taxon>
    </lineage>
</organism>
<evidence type="ECO:0000313" key="3">
    <source>
        <dbReference type="Proteomes" id="UP000642571"/>
    </source>
</evidence>
<name>A0ABQ1PRJ4_9BACI</name>
<comment type="caution">
    <text evidence="2">The sequence shown here is derived from an EMBL/GenBank/DDBJ whole genome shotgun (WGS) entry which is preliminary data.</text>
</comment>
<evidence type="ECO:0008006" key="4">
    <source>
        <dbReference type="Google" id="ProtNLM"/>
    </source>
</evidence>
<dbReference type="EMBL" id="BMIN01000002">
    <property type="protein sequence ID" value="GGD01769.1"/>
    <property type="molecule type" value="Genomic_DNA"/>
</dbReference>
<evidence type="ECO:0000256" key="1">
    <source>
        <dbReference type="SAM" id="MobiDB-lite"/>
    </source>
</evidence>
<sequence>MGLEIARLLREKEVDETPQGGFPEEAVKDRGSSTKTVTSCDNVERPHIVWGRGKRVISRPPLLSIQADGNVSIYSNA</sequence>
<dbReference type="Proteomes" id="UP000642571">
    <property type="component" value="Unassembled WGS sequence"/>
</dbReference>
<keyword evidence="3" id="KW-1185">Reference proteome</keyword>
<evidence type="ECO:0000313" key="2">
    <source>
        <dbReference type="EMBL" id="GGD01769.1"/>
    </source>
</evidence>
<proteinExistence type="predicted"/>
<protein>
    <recommendedName>
        <fullName evidence="4">Transposase</fullName>
    </recommendedName>
</protein>